<dbReference type="SMART" id="SM00034">
    <property type="entry name" value="CLECT"/>
    <property type="match status" value="1"/>
</dbReference>
<dbReference type="Pfam" id="PF00059">
    <property type="entry name" value="Lectin_C"/>
    <property type="match status" value="1"/>
</dbReference>
<accession>C3XQT6</accession>
<dbReference type="PANTHER" id="PTHR22803">
    <property type="entry name" value="MANNOSE, PHOSPHOLIPASE, LECTIN RECEPTOR RELATED"/>
    <property type="match status" value="1"/>
</dbReference>
<dbReference type="SUPFAM" id="SSF56436">
    <property type="entry name" value="C-type lectin-like"/>
    <property type="match status" value="1"/>
</dbReference>
<dbReference type="EMBL" id="GG666456">
    <property type="protein sequence ID" value="EEN69531.1"/>
    <property type="molecule type" value="Genomic_DNA"/>
</dbReference>
<dbReference type="InterPro" id="IPR016187">
    <property type="entry name" value="CTDL_fold"/>
</dbReference>
<evidence type="ECO:0000259" key="1">
    <source>
        <dbReference type="PROSITE" id="PS50041"/>
    </source>
</evidence>
<dbReference type="eggNOG" id="KOG4297">
    <property type="taxonomic scope" value="Eukaryota"/>
</dbReference>
<organism>
    <name type="scientific">Branchiostoma floridae</name>
    <name type="common">Florida lancelet</name>
    <name type="synonym">Amphioxus</name>
    <dbReference type="NCBI Taxonomy" id="7739"/>
    <lineage>
        <taxon>Eukaryota</taxon>
        <taxon>Metazoa</taxon>
        <taxon>Chordata</taxon>
        <taxon>Cephalochordata</taxon>
        <taxon>Leptocardii</taxon>
        <taxon>Amphioxiformes</taxon>
        <taxon>Branchiostomatidae</taxon>
        <taxon>Branchiostoma</taxon>
    </lineage>
</organism>
<dbReference type="InterPro" id="IPR050111">
    <property type="entry name" value="C-type_lectin/snaclec_domain"/>
</dbReference>
<dbReference type="CDD" id="cd00037">
    <property type="entry name" value="CLECT"/>
    <property type="match status" value="1"/>
</dbReference>
<dbReference type="Gene3D" id="3.10.100.10">
    <property type="entry name" value="Mannose-Binding Protein A, subunit A"/>
    <property type="match status" value="1"/>
</dbReference>
<proteinExistence type="predicted"/>
<dbReference type="STRING" id="7739.C3XQT6"/>
<dbReference type="PROSITE" id="PS50041">
    <property type="entry name" value="C_TYPE_LECTIN_2"/>
    <property type="match status" value="1"/>
</dbReference>
<protein>
    <recommendedName>
        <fullName evidence="1">C-type lectin domain-containing protein</fullName>
    </recommendedName>
</protein>
<evidence type="ECO:0000313" key="2">
    <source>
        <dbReference type="EMBL" id="EEN69531.1"/>
    </source>
</evidence>
<dbReference type="InParanoid" id="C3XQT6"/>
<dbReference type="FunFam" id="3.10.100.10:FF:000238">
    <property type="match status" value="1"/>
</dbReference>
<dbReference type="AlphaFoldDB" id="C3XQT6"/>
<dbReference type="InterPro" id="IPR016186">
    <property type="entry name" value="C-type_lectin-like/link_sf"/>
</dbReference>
<sequence>GPCRNGWTEHDNHCYKLMTIKASWATANANCKLLGADLVSIQKQPEHKFLKGIITNAPKGKLGLVWIGAYLDGVDWKWTDGSPYSYARWAPGEPNYRNKSLGEICVGVYSKVGKIGAWNDVLCKEECPYVCKTPQRR</sequence>
<reference evidence="2" key="1">
    <citation type="journal article" date="2008" name="Nature">
        <title>The amphioxus genome and the evolution of the chordate karyotype.</title>
        <authorList>
            <consortium name="US DOE Joint Genome Institute (JGI-PGF)"/>
            <person name="Putnam N.H."/>
            <person name="Butts T."/>
            <person name="Ferrier D.E.K."/>
            <person name="Furlong R.F."/>
            <person name="Hellsten U."/>
            <person name="Kawashima T."/>
            <person name="Robinson-Rechavi M."/>
            <person name="Shoguchi E."/>
            <person name="Terry A."/>
            <person name="Yu J.-K."/>
            <person name="Benito-Gutierrez E.L."/>
            <person name="Dubchak I."/>
            <person name="Garcia-Fernandez J."/>
            <person name="Gibson-Brown J.J."/>
            <person name="Grigoriev I.V."/>
            <person name="Horton A.C."/>
            <person name="de Jong P.J."/>
            <person name="Jurka J."/>
            <person name="Kapitonov V.V."/>
            <person name="Kohara Y."/>
            <person name="Kuroki Y."/>
            <person name="Lindquist E."/>
            <person name="Lucas S."/>
            <person name="Osoegawa K."/>
            <person name="Pennacchio L.A."/>
            <person name="Salamov A.A."/>
            <person name="Satou Y."/>
            <person name="Sauka-Spengler T."/>
            <person name="Schmutz J."/>
            <person name="Shin-I T."/>
            <person name="Toyoda A."/>
            <person name="Bronner-Fraser M."/>
            <person name="Fujiyama A."/>
            <person name="Holland L.Z."/>
            <person name="Holland P.W.H."/>
            <person name="Satoh N."/>
            <person name="Rokhsar D.S."/>
        </authorList>
    </citation>
    <scope>NUCLEOTIDE SEQUENCE [LARGE SCALE GENOMIC DNA]</scope>
    <source>
        <strain evidence="2">S238N-H82</strain>
        <tissue evidence="2">Testes</tissue>
    </source>
</reference>
<name>C3XQT6_BRAFL</name>
<gene>
    <name evidence="2" type="ORF">BRAFLDRAFT_208334</name>
</gene>
<feature type="non-terminal residue" evidence="2">
    <location>
        <position position="1"/>
    </location>
</feature>
<feature type="domain" description="C-type lectin" evidence="1">
    <location>
        <begin position="10"/>
        <end position="132"/>
    </location>
</feature>
<dbReference type="InterPro" id="IPR001304">
    <property type="entry name" value="C-type_lectin-like"/>
</dbReference>